<dbReference type="VEuPathDB" id="MicrosporidiaDB:THOM_1823"/>
<keyword evidence="2" id="KW-1185">Reference proteome</keyword>
<reference evidence="1 2" key="1">
    <citation type="journal article" date="2012" name="PLoS Pathog.">
        <title>The genome of the obligate intracellular parasite Trachipleistophora hominis: new insights into microsporidian genome dynamics and reductive evolution.</title>
        <authorList>
            <person name="Heinz E."/>
            <person name="Williams T.A."/>
            <person name="Nakjang S."/>
            <person name="Noel C.J."/>
            <person name="Swan D.C."/>
            <person name="Goldberg A.V."/>
            <person name="Harris S.R."/>
            <person name="Weinmaier T."/>
            <person name="Markert S."/>
            <person name="Becher D."/>
            <person name="Bernhardt J."/>
            <person name="Dagan T."/>
            <person name="Hacker C."/>
            <person name="Lucocq J.M."/>
            <person name="Schweder T."/>
            <person name="Rattei T."/>
            <person name="Hall N."/>
            <person name="Hirt R.P."/>
            <person name="Embley T.M."/>
        </authorList>
    </citation>
    <scope>NUCLEOTIDE SEQUENCE [LARGE SCALE GENOMIC DNA]</scope>
</reference>
<organism evidence="1 2">
    <name type="scientific">Trachipleistophora hominis</name>
    <name type="common">Microsporidian parasite</name>
    <dbReference type="NCBI Taxonomy" id="72359"/>
    <lineage>
        <taxon>Eukaryota</taxon>
        <taxon>Fungi</taxon>
        <taxon>Fungi incertae sedis</taxon>
        <taxon>Microsporidia</taxon>
        <taxon>Pleistophoridae</taxon>
        <taxon>Trachipleistophora</taxon>
    </lineage>
</organism>
<dbReference type="AlphaFoldDB" id="L7JV84"/>
<evidence type="ECO:0000313" key="2">
    <source>
        <dbReference type="Proteomes" id="UP000011185"/>
    </source>
</evidence>
<gene>
    <name evidence="1" type="ORF">THOM_1823</name>
</gene>
<name>L7JV84_TRAHO</name>
<feature type="non-terminal residue" evidence="1">
    <location>
        <position position="1"/>
    </location>
</feature>
<dbReference type="InParanoid" id="L7JV84"/>
<accession>L7JV84</accession>
<protein>
    <submittedName>
        <fullName evidence="1">Uncharacterized protein</fullName>
    </submittedName>
</protein>
<dbReference type="Proteomes" id="UP000011185">
    <property type="component" value="Unassembled WGS sequence"/>
</dbReference>
<proteinExistence type="predicted"/>
<evidence type="ECO:0000313" key="1">
    <source>
        <dbReference type="EMBL" id="ELQ75200.1"/>
    </source>
</evidence>
<sequence length="62" mass="7082">VKRSAASYKKVKNNLPHVIVKWLQKTGRKNASPENRTRTYCMASSNSTIRPVMPARAYYSII</sequence>
<dbReference type="HOGENOM" id="CLU_2910606_0_0_1"/>
<dbReference type="EMBL" id="JH993981">
    <property type="protein sequence ID" value="ELQ75200.1"/>
    <property type="molecule type" value="Genomic_DNA"/>
</dbReference>